<name>A0A0D2KKS3_HYPSF</name>
<organism evidence="2 3">
    <name type="scientific">Hypholoma sublateritium (strain FD-334 SS-4)</name>
    <dbReference type="NCBI Taxonomy" id="945553"/>
    <lineage>
        <taxon>Eukaryota</taxon>
        <taxon>Fungi</taxon>
        <taxon>Dikarya</taxon>
        <taxon>Basidiomycota</taxon>
        <taxon>Agaricomycotina</taxon>
        <taxon>Agaricomycetes</taxon>
        <taxon>Agaricomycetidae</taxon>
        <taxon>Agaricales</taxon>
        <taxon>Agaricineae</taxon>
        <taxon>Strophariaceae</taxon>
        <taxon>Hypholoma</taxon>
    </lineage>
</organism>
<keyword evidence="3" id="KW-1185">Reference proteome</keyword>
<proteinExistence type="predicted"/>
<evidence type="ECO:0000313" key="2">
    <source>
        <dbReference type="EMBL" id="KJA15192.1"/>
    </source>
</evidence>
<feature type="compositionally biased region" description="Polar residues" evidence="1">
    <location>
        <begin position="104"/>
        <end position="115"/>
    </location>
</feature>
<dbReference type="AlphaFoldDB" id="A0A0D2KKS3"/>
<sequence>MKGESSHQDNAVESQKGKKPKRFLERNDAISLAASIGGAQEEIALSKAEKHHKVEPGQPDEPDRKPSSNSKAKLKATKAVLSAARVKAKKDRSKLRRERFKNAKNPSSGSNQPTPSEGPADRLVKPVRKVSFA</sequence>
<dbReference type="EMBL" id="KN817652">
    <property type="protein sequence ID" value="KJA15192.1"/>
    <property type="molecule type" value="Genomic_DNA"/>
</dbReference>
<dbReference type="OMA" id="RIAKHHI"/>
<feature type="region of interest" description="Disordered" evidence="1">
    <location>
        <begin position="1"/>
        <end position="25"/>
    </location>
</feature>
<evidence type="ECO:0000256" key="1">
    <source>
        <dbReference type="SAM" id="MobiDB-lite"/>
    </source>
</evidence>
<dbReference type="Proteomes" id="UP000054270">
    <property type="component" value="Unassembled WGS sequence"/>
</dbReference>
<reference evidence="3" key="1">
    <citation type="submission" date="2014-04" db="EMBL/GenBank/DDBJ databases">
        <title>Evolutionary Origins and Diversification of the Mycorrhizal Mutualists.</title>
        <authorList>
            <consortium name="DOE Joint Genome Institute"/>
            <consortium name="Mycorrhizal Genomics Consortium"/>
            <person name="Kohler A."/>
            <person name="Kuo A."/>
            <person name="Nagy L.G."/>
            <person name="Floudas D."/>
            <person name="Copeland A."/>
            <person name="Barry K.W."/>
            <person name="Cichocki N."/>
            <person name="Veneault-Fourrey C."/>
            <person name="LaButti K."/>
            <person name="Lindquist E.A."/>
            <person name="Lipzen A."/>
            <person name="Lundell T."/>
            <person name="Morin E."/>
            <person name="Murat C."/>
            <person name="Riley R."/>
            <person name="Ohm R."/>
            <person name="Sun H."/>
            <person name="Tunlid A."/>
            <person name="Henrissat B."/>
            <person name="Grigoriev I.V."/>
            <person name="Hibbett D.S."/>
            <person name="Martin F."/>
        </authorList>
    </citation>
    <scope>NUCLEOTIDE SEQUENCE [LARGE SCALE GENOMIC DNA]</scope>
    <source>
        <strain evidence="3">FD-334 SS-4</strain>
    </source>
</reference>
<evidence type="ECO:0000313" key="3">
    <source>
        <dbReference type="Proteomes" id="UP000054270"/>
    </source>
</evidence>
<dbReference type="OrthoDB" id="2620452at2759"/>
<gene>
    <name evidence="2" type="ORF">HYPSUDRAFT_48646</name>
</gene>
<protein>
    <submittedName>
        <fullName evidence="2">Uncharacterized protein</fullName>
    </submittedName>
</protein>
<feature type="compositionally biased region" description="Basic residues" evidence="1">
    <location>
        <begin position="86"/>
        <end position="99"/>
    </location>
</feature>
<feature type="region of interest" description="Disordered" evidence="1">
    <location>
        <begin position="42"/>
        <end position="133"/>
    </location>
</feature>
<accession>A0A0D2KKS3</accession>